<evidence type="ECO:0000256" key="2">
    <source>
        <dbReference type="ARBA" id="ARBA00034247"/>
    </source>
</evidence>
<dbReference type="SMART" id="SM00267">
    <property type="entry name" value="GGDEF"/>
    <property type="match status" value="1"/>
</dbReference>
<keyword evidence="3" id="KW-0472">Membrane</keyword>
<feature type="domain" description="GGDEF" evidence="4">
    <location>
        <begin position="389"/>
        <end position="520"/>
    </location>
</feature>
<name>E0UTS8_SULAO</name>
<evidence type="ECO:0000259" key="4">
    <source>
        <dbReference type="PROSITE" id="PS50887"/>
    </source>
</evidence>
<evidence type="ECO:0000256" key="1">
    <source>
        <dbReference type="ARBA" id="ARBA00012528"/>
    </source>
</evidence>
<dbReference type="Proteomes" id="UP000007803">
    <property type="component" value="Chromosome"/>
</dbReference>
<keyword evidence="6" id="KW-1185">Reference proteome</keyword>
<keyword evidence="3" id="KW-0812">Transmembrane</keyword>
<dbReference type="PROSITE" id="PS50887">
    <property type="entry name" value="GGDEF"/>
    <property type="match status" value="1"/>
</dbReference>
<protein>
    <recommendedName>
        <fullName evidence="1">diguanylate cyclase</fullName>
        <ecNumber evidence="1">2.7.7.65</ecNumber>
    </recommendedName>
</protein>
<dbReference type="InterPro" id="IPR029787">
    <property type="entry name" value="Nucleotide_cyclase"/>
</dbReference>
<feature type="transmembrane region" description="Helical" evidence="3">
    <location>
        <begin position="6"/>
        <end position="24"/>
    </location>
</feature>
<feature type="transmembrane region" description="Helical" evidence="3">
    <location>
        <begin position="320"/>
        <end position="342"/>
    </location>
</feature>
<organism evidence="5 6">
    <name type="scientific">Sulfurimonas autotrophica (strain ATCC BAA-671 / DSM 16294 / JCM 11897 / OK10)</name>
    <dbReference type="NCBI Taxonomy" id="563040"/>
    <lineage>
        <taxon>Bacteria</taxon>
        <taxon>Pseudomonadati</taxon>
        <taxon>Campylobacterota</taxon>
        <taxon>Epsilonproteobacteria</taxon>
        <taxon>Campylobacterales</taxon>
        <taxon>Sulfurimonadaceae</taxon>
        <taxon>Sulfurimonas</taxon>
    </lineage>
</organism>
<dbReference type="OrthoDB" id="9812260at2"/>
<keyword evidence="3" id="KW-1133">Transmembrane helix</keyword>
<dbReference type="InterPro" id="IPR029151">
    <property type="entry name" value="Sensor-like_sf"/>
</dbReference>
<dbReference type="Gene3D" id="3.30.70.270">
    <property type="match status" value="1"/>
</dbReference>
<evidence type="ECO:0000256" key="3">
    <source>
        <dbReference type="SAM" id="Phobius"/>
    </source>
</evidence>
<dbReference type="HOGENOM" id="CLU_038133_0_0_7"/>
<evidence type="ECO:0000313" key="6">
    <source>
        <dbReference type="Proteomes" id="UP000007803"/>
    </source>
</evidence>
<dbReference type="SUPFAM" id="SSF103190">
    <property type="entry name" value="Sensory domain-like"/>
    <property type="match status" value="1"/>
</dbReference>
<dbReference type="RefSeq" id="WP_013327125.1">
    <property type="nucleotide sequence ID" value="NC_014506.1"/>
</dbReference>
<dbReference type="NCBIfam" id="TIGR00254">
    <property type="entry name" value="GGDEF"/>
    <property type="match status" value="1"/>
</dbReference>
<dbReference type="eggNOG" id="COG3706">
    <property type="taxonomic scope" value="Bacteria"/>
</dbReference>
<comment type="catalytic activity">
    <reaction evidence="2">
        <text>2 GTP = 3',3'-c-di-GMP + 2 diphosphate</text>
        <dbReference type="Rhea" id="RHEA:24898"/>
        <dbReference type="ChEBI" id="CHEBI:33019"/>
        <dbReference type="ChEBI" id="CHEBI:37565"/>
        <dbReference type="ChEBI" id="CHEBI:58805"/>
        <dbReference type="EC" id="2.7.7.65"/>
    </reaction>
</comment>
<dbReference type="FunFam" id="3.30.70.270:FF:000001">
    <property type="entry name" value="Diguanylate cyclase domain protein"/>
    <property type="match status" value="1"/>
</dbReference>
<dbReference type="InterPro" id="IPR050469">
    <property type="entry name" value="Diguanylate_Cyclase"/>
</dbReference>
<accession>E0UTS8</accession>
<dbReference type="Pfam" id="PF00990">
    <property type="entry name" value="GGDEF"/>
    <property type="match status" value="1"/>
</dbReference>
<dbReference type="STRING" id="563040.Saut_1324"/>
<dbReference type="CDD" id="cd01949">
    <property type="entry name" value="GGDEF"/>
    <property type="match status" value="1"/>
</dbReference>
<dbReference type="InterPro" id="IPR043128">
    <property type="entry name" value="Rev_trsase/Diguanyl_cyclase"/>
</dbReference>
<dbReference type="AlphaFoldDB" id="E0UTS8"/>
<proteinExistence type="predicted"/>
<dbReference type="SUPFAM" id="SSF55073">
    <property type="entry name" value="Nucleotide cyclase"/>
    <property type="match status" value="1"/>
</dbReference>
<dbReference type="InterPro" id="IPR000160">
    <property type="entry name" value="GGDEF_dom"/>
</dbReference>
<dbReference type="EMBL" id="CP002205">
    <property type="protein sequence ID" value="ADN09372.1"/>
    <property type="molecule type" value="Genomic_DNA"/>
</dbReference>
<dbReference type="EC" id="2.7.7.65" evidence="1"/>
<dbReference type="KEGG" id="sua:Saut_1324"/>
<dbReference type="GO" id="GO:0052621">
    <property type="term" value="F:diguanylate cyclase activity"/>
    <property type="evidence" value="ECO:0007669"/>
    <property type="project" value="UniProtKB-EC"/>
</dbReference>
<dbReference type="Pfam" id="PF22673">
    <property type="entry name" value="MCP-like_PDC_1"/>
    <property type="match status" value="1"/>
</dbReference>
<dbReference type="PANTHER" id="PTHR45138">
    <property type="entry name" value="REGULATORY COMPONENTS OF SENSORY TRANSDUCTION SYSTEM"/>
    <property type="match status" value="1"/>
</dbReference>
<dbReference type="Gene3D" id="3.30.450.20">
    <property type="entry name" value="PAS domain"/>
    <property type="match status" value="1"/>
</dbReference>
<sequence>MDNKKLIIAIFITLLLNMIFFLEFNRMQMKDIFRNANDIASNLENKLHNSIKAVEYLHLAALHIFNNKEKIKLHKALNIKYINENGSYALDSYEPVTAILNKEINLLGFGKTTLSEKKTLQEMEAALRLAPFLKLIYIQNKNFAWVYYYSKNHFTVLYPYISSKDFNFTPALEKKPFYHYATPKVNPQKKLFFTPLYMDAIGKGLMVTVGKPLYYHNKFMGTLDVDITLNNFDNALSRLDYFDNQIAIYNEKNQIVASHNMIRDFNRSKIYKINNFVAPSILNIQETLDSVQYTDSKYIFVKTLPDSQFRFIYIASAYTIWLKSLIYTFPVFMLMLLSFYLICLYQKSKNTNEKLKLQTVKDYMTGAYNRRYFFEVARALFSRAKRKNTKLAVIMIDIDNFKAINDTYGHDIGDLAIIEVRKVLERNLRKYDLFARFGGEEFCALLDDISKEDVEKLFEKIRKDFENNRITSGDMTIGYTVSFGIAYGMMSSLEKFIKVADEALYTSKQNGKNQVTIYEV</sequence>
<gene>
    <name evidence="5" type="ordered locus">Saut_1324</name>
</gene>
<dbReference type="PANTHER" id="PTHR45138:SF9">
    <property type="entry name" value="DIGUANYLATE CYCLASE DGCM-RELATED"/>
    <property type="match status" value="1"/>
</dbReference>
<reference evidence="6" key="1">
    <citation type="journal article" date="2010" name="Stand. Genomic Sci.">
        <title>Complete genome sequence of Sulfurimonas autotrophica type strain (OK10).</title>
        <authorList>
            <person name="Sikorski J."/>
            <person name="Munk C."/>
            <person name="Lapidus A."/>
            <person name="Djao O."/>
            <person name="Lucas S."/>
            <person name="Glavina Del Rio T."/>
            <person name="Nolan M."/>
            <person name="Tice H."/>
            <person name="Han C."/>
            <person name="Cheng J."/>
            <person name="Tapia R."/>
            <person name="Goodwin L."/>
            <person name="Pitluck S."/>
            <person name="Liolios K."/>
            <person name="Ivanova N."/>
            <person name="Mavromatis K."/>
            <person name="Mikhailova N."/>
            <person name="Pati A."/>
            <person name="Sims D."/>
            <person name="Meincke L."/>
            <person name="Brettin T."/>
            <person name="Detter J."/>
            <person name="Chen A."/>
            <person name="Palaniappan K."/>
            <person name="Land M."/>
            <person name="Hauser L."/>
            <person name="Chang Y."/>
            <person name="Jeffries C."/>
            <person name="Rohde M."/>
            <person name="Lang E."/>
            <person name="Spring S."/>
            <person name="Goker M."/>
            <person name="Woyke T."/>
            <person name="Bristow J."/>
            <person name="Eisen J."/>
            <person name="Markowitz V."/>
            <person name="Hugenholtz P."/>
            <person name="Kyrpides N."/>
            <person name="Klenk H."/>
        </authorList>
    </citation>
    <scope>NUCLEOTIDE SEQUENCE [LARGE SCALE GENOMIC DNA]</scope>
    <source>
        <strain evidence="6">ATCC BAA-671 / DSM 16294 / JCM 11897 / OK10</strain>
    </source>
</reference>
<evidence type="ECO:0000313" key="5">
    <source>
        <dbReference type="EMBL" id="ADN09372.1"/>
    </source>
</evidence>